<proteinExistence type="predicted"/>
<gene>
    <name evidence="2" type="ORF">BN1708_020534</name>
</gene>
<organism evidence="2 3">
    <name type="scientific">Verticillium longisporum</name>
    <name type="common">Verticillium dahliae var. longisporum</name>
    <dbReference type="NCBI Taxonomy" id="100787"/>
    <lineage>
        <taxon>Eukaryota</taxon>
        <taxon>Fungi</taxon>
        <taxon>Dikarya</taxon>
        <taxon>Ascomycota</taxon>
        <taxon>Pezizomycotina</taxon>
        <taxon>Sordariomycetes</taxon>
        <taxon>Hypocreomycetidae</taxon>
        <taxon>Glomerellales</taxon>
        <taxon>Plectosphaerellaceae</taxon>
        <taxon>Verticillium</taxon>
    </lineage>
</organism>
<reference evidence="2 3" key="1">
    <citation type="submission" date="2015-05" db="EMBL/GenBank/DDBJ databases">
        <authorList>
            <person name="Wang D.B."/>
            <person name="Wang M."/>
        </authorList>
    </citation>
    <scope>NUCLEOTIDE SEQUENCE [LARGE SCALE GENOMIC DNA]</scope>
    <source>
        <strain evidence="2">VL1</strain>
    </source>
</reference>
<name>A0A0G4MVP9_VERLO</name>
<evidence type="ECO:0000256" key="1">
    <source>
        <dbReference type="SAM" id="MobiDB-lite"/>
    </source>
</evidence>
<feature type="compositionally biased region" description="Basic residues" evidence="1">
    <location>
        <begin position="49"/>
        <end position="66"/>
    </location>
</feature>
<dbReference type="EMBL" id="CVQH01025520">
    <property type="protein sequence ID" value="CRK38416.1"/>
    <property type="molecule type" value="Genomic_DNA"/>
</dbReference>
<accession>A0A0G4MVP9</accession>
<sequence length="83" mass="9970">LQGRRCLAPQVSVLLPRRRLPPLGRHDDAALRRRCPHRRRRHGFPEWHPHHHLGRRQHGHRRHARHASQLWLARPLPHQPGRV</sequence>
<evidence type="ECO:0000313" key="3">
    <source>
        <dbReference type="Proteomes" id="UP000044602"/>
    </source>
</evidence>
<feature type="non-terminal residue" evidence="2">
    <location>
        <position position="1"/>
    </location>
</feature>
<dbReference type="AlphaFoldDB" id="A0A0G4MVP9"/>
<evidence type="ECO:0000313" key="2">
    <source>
        <dbReference type="EMBL" id="CRK38416.1"/>
    </source>
</evidence>
<dbReference type="Proteomes" id="UP000044602">
    <property type="component" value="Unassembled WGS sequence"/>
</dbReference>
<keyword evidence="3" id="KW-1185">Reference proteome</keyword>
<feature type="region of interest" description="Disordered" evidence="1">
    <location>
        <begin position="41"/>
        <end position="83"/>
    </location>
</feature>
<protein>
    <submittedName>
        <fullName evidence="2">Uncharacterized protein</fullName>
    </submittedName>
</protein>